<organism evidence="2">
    <name type="scientific">Arcobacter sp. AZ-2023</name>
    <dbReference type="NCBI Taxonomy" id="3074453"/>
    <lineage>
        <taxon>Bacteria</taxon>
        <taxon>Pseudomonadati</taxon>
        <taxon>Campylobacterota</taxon>
        <taxon>Epsilonproteobacteria</taxon>
        <taxon>Campylobacterales</taxon>
        <taxon>Arcobacteraceae</taxon>
        <taxon>Arcobacter</taxon>
    </lineage>
</organism>
<dbReference type="Pfam" id="PF04991">
    <property type="entry name" value="LicD"/>
    <property type="match status" value="1"/>
</dbReference>
<dbReference type="InterPro" id="IPR007074">
    <property type="entry name" value="LicD/FKTN/FKRP_NTP_transf"/>
</dbReference>
<reference evidence="2" key="1">
    <citation type="submission" date="2023-09" db="EMBL/GenBank/DDBJ databases">
        <title>Arcobacter tbilisiensis sp. nov. isolated from chicken meat in Tbilisi, Georgia.</title>
        <authorList>
            <person name="Matthias R."/>
            <person name="Zautner A.E."/>
        </authorList>
    </citation>
    <scope>NUCLEOTIDE SEQUENCE</scope>
    <source>
        <strain evidence="2">LEO 65</strain>
    </source>
</reference>
<dbReference type="EMBL" id="CP134842">
    <property type="protein sequence ID" value="WNL35379.1"/>
    <property type="molecule type" value="Genomic_DNA"/>
</dbReference>
<dbReference type="GO" id="GO:0009100">
    <property type="term" value="P:glycoprotein metabolic process"/>
    <property type="evidence" value="ECO:0007669"/>
    <property type="project" value="UniProtKB-ARBA"/>
</dbReference>
<evidence type="ECO:0000313" key="2">
    <source>
        <dbReference type="EMBL" id="WNL35379.1"/>
    </source>
</evidence>
<proteinExistence type="predicted"/>
<dbReference type="PANTHER" id="PTHR43404">
    <property type="entry name" value="LIPOPOLYSACCHARIDE CHOLINEPHOSPHOTRANSFERASE LICD"/>
    <property type="match status" value="1"/>
</dbReference>
<gene>
    <name evidence="2" type="ORF">RMQ66_06705</name>
</gene>
<sequence>MNKKEKIILFGASRGGENFIKHNKTQYDILAIADNDEKRWGSLLEGLKVINPKDILKYDFDNIYITSQWVDSITYQLADDFKIPLENIKIPKKSSLKESFKPFEHVETLKFARESLCKITQFLSNHNIIAIVDSGTALGIFRDKDLIKWDDDIDFAIDSKDFEKLISLVDGLRTILPKNEYSKWKLEVISLSNDDVCLSLELQSSDLNMLKEFEISLQKRTIKDGLSHLDSSAGIFYAPALYFEKYERVEFFDGFVYLPYKVDDFLTFMYGNYKEPKKDTSIENYDNRVVQKKRNIKSFDVSKRVIL</sequence>
<dbReference type="AlphaFoldDB" id="A0AA96DVL7"/>
<evidence type="ECO:0000259" key="1">
    <source>
        <dbReference type="Pfam" id="PF04991"/>
    </source>
</evidence>
<accession>A0AA96DVL7</accession>
<dbReference type="PANTHER" id="PTHR43404:SF1">
    <property type="entry name" value="MNN4P"/>
    <property type="match status" value="1"/>
</dbReference>
<feature type="domain" description="LicD/FKTN/FKRP nucleotidyltransferase" evidence="1">
    <location>
        <begin position="125"/>
        <end position="171"/>
    </location>
</feature>
<dbReference type="InterPro" id="IPR052942">
    <property type="entry name" value="LPS_cholinephosphotransferase"/>
</dbReference>
<protein>
    <submittedName>
        <fullName evidence="2">LicD family protein</fullName>
    </submittedName>
</protein>
<dbReference type="Gene3D" id="3.40.50.720">
    <property type="entry name" value="NAD(P)-binding Rossmann-like Domain"/>
    <property type="match status" value="1"/>
</dbReference>
<name>A0AA96DVL7_9BACT</name>